<dbReference type="InterPro" id="IPR051397">
    <property type="entry name" value="Zn-ADH-like_protein"/>
</dbReference>
<evidence type="ECO:0000259" key="1">
    <source>
        <dbReference type="SMART" id="SM00829"/>
    </source>
</evidence>
<dbReference type="SMART" id="SM00829">
    <property type="entry name" value="PKS_ER"/>
    <property type="match status" value="1"/>
</dbReference>
<dbReference type="SUPFAM" id="SSF51735">
    <property type="entry name" value="NAD(P)-binding Rossmann-fold domains"/>
    <property type="match status" value="1"/>
</dbReference>
<dbReference type="InterPro" id="IPR013149">
    <property type="entry name" value="ADH-like_C"/>
</dbReference>
<dbReference type="EMBL" id="HBGH01007027">
    <property type="protein sequence ID" value="CAD9231652.1"/>
    <property type="molecule type" value="Transcribed_RNA"/>
</dbReference>
<dbReference type="InterPro" id="IPR020843">
    <property type="entry name" value="ER"/>
</dbReference>
<dbReference type="Gene3D" id="3.40.50.720">
    <property type="entry name" value="NAD(P)-binding Rossmann-like Domain"/>
    <property type="match status" value="1"/>
</dbReference>
<dbReference type="PANTHER" id="PTHR43677">
    <property type="entry name" value="SHORT-CHAIN DEHYDROGENASE/REDUCTASE"/>
    <property type="match status" value="1"/>
</dbReference>
<name>A0A7S1TC86_9RHOD</name>
<feature type="domain" description="Enoyl reductase (ER)" evidence="1">
    <location>
        <begin position="24"/>
        <end position="348"/>
    </location>
</feature>
<dbReference type="CDD" id="cd08241">
    <property type="entry name" value="QOR1"/>
    <property type="match status" value="1"/>
</dbReference>
<dbReference type="SUPFAM" id="SSF50129">
    <property type="entry name" value="GroES-like"/>
    <property type="match status" value="1"/>
</dbReference>
<evidence type="ECO:0000313" key="2">
    <source>
        <dbReference type="EMBL" id="CAD9231652.1"/>
    </source>
</evidence>
<dbReference type="PANTHER" id="PTHR43677:SF4">
    <property type="entry name" value="QUINONE OXIDOREDUCTASE-LIKE PROTEIN 2"/>
    <property type="match status" value="1"/>
</dbReference>
<reference evidence="2" key="1">
    <citation type="submission" date="2021-01" db="EMBL/GenBank/DDBJ databases">
        <authorList>
            <person name="Corre E."/>
            <person name="Pelletier E."/>
            <person name="Niang G."/>
            <person name="Scheremetjew M."/>
            <person name="Finn R."/>
            <person name="Kale V."/>
            <person name="Holt S."/>
            <person name="Cochrane G."/>
            <person name="Meng A."/>
            <person name="Brown T."/>
            <person name="Cohen L."/>
        </authorList>
    </citation>
    <scope>NUCLEOTIDE SEQUENCE</scope>
    <source>
        <strain evidence="2">SAG 36.94</strain>
    </source>
</reference>
<dbReference type="Pfam" id="PF08240">
    <property type="entry name" value="ADH_N"/>
    <property type="match status" value="1"/>
</dbReference>
<protein>
    <recommendedName>
        <fullName evidence="1">Enoyl reductase (ER) domain-containing protein</fullName>
    </recommendedName>
</protein>
<proteinExistence type="predicted"/>
<dbReference type="InterPro" id="IPR011032">
    <property type="entry name" value="GroES-like_sf"/>
</dbReference>
<accession>A0A7S1TC86</accession>
<gene>
    <name evidence="2" type="ORF">CCAE0312_LOCUS3729</name>
</gene>
<dbReference type="InterPro" id="IPR036291">
    <property type="entry name" value="NAD(P)-bd_dom_sf"/>
</dbReference>
<dbReference type="InterPro" id="IPR013154">
    <property type="entry name" value="ADH-like_N"/>
</dbReference>
<sequence>MSTSHPSSEVKPEMIRCVRVHDLGKMRQEVLSLKSFPPLKAGHVRVAVEFAGCNFADVLVVKGQYQEKPKRPFIPGGEVAGWVMESRSEGFQVGDRVVALCMFGGYAECVDVPSARVWLVPERITQDTAATVVVNFGTSMMALRHGQDRFCEESPLEDRVLVVTGASGGTGSAAVLLGKALKMKVIALARGRAKTEHCRSRLGADIVVDCQDVDMRRVVDIVRSNSGGRGADIVLDTVGGPFWPHLVRMVAWGGRIAIIGFASNQIPKIPANLLLVRNLDAQGIYFGGHFTKSARDLSFARDCVQSCLDLIEAGRIPAHNIVRSTFPLEQADTAHATIQRGIIGKVLLVASLYHRANL</sequence>
<dbReference type="Pfam" id="PF00107">
    <property type="entry name" value="ADH_zinc_N"/>
    <property type="match status" value="1"/>
</dbReference>
<dbReference type="GO" id="GO:0016491">
    <property type="term" value="F:oxidoreductase activity"/>
    <property type="evidence" value="ECO:0007669"/>
    <property type="project" value="InterPro"/>
</dbReference>
<organism evidence="2">
    <name type="scientific">Compsopogon caeruleus</name>
    <dbReference type="NCBI Taxonomy" id="31354"/>
    <lineage>
        <taxon>Eukaryota</taxon>
        <taxon>Rhodophyta</taxon>
        <taxon>Compsopogonophyceae</taxon>
        <taxon>Compsopogonales</taxon>
        <taxon>Compsopogonaceae</taxon>
        <taxon>Compsopogon</taxon>
    </lineage>
</organism>
<dbReference type="Gene3D" id="3.90.180.10">
    <property type="entry name" value="Medium-chain alcohol dehydrogenases, catalytic domain"/>
    <property type="match status" value="1"/>
</dbReference>
<dbReference type="AlphaFoldDB" id="A0A7S1TC86"/>